<protein>
    <submittedName>
        <fullName evidence="2">NmrA family protein</fullName>
    </submittedName>
</protein>
<gene>
    <name evidence="2" type="ordered locus">Krad_0086</name>
</gene>
<evidence type="ECO:0000259" key="1">
    <source>
        <dbReference type="Pfam" id="PF13460"/>
    </source>
</evidence>
<dbReference type="KEGG" id="kra:Krad_0086"/>
<dbReference type="Gene3D" id="3.40.50.720">
    <property type="entry name" value="NAD(P)-binding Rossmann-like Domain"/>
    <property type="match status" value="1"/>
</dbReference>
<organism evidence="2 3">
    <name type="scientific">Kineococcus radiotolerans (strain ATCC BAA-149 / DSM 14245 / SRS30216)</name>
    <dbReference type="NCBI Taxonomy" id="266940"/>
    <lineage>
        <taxon>Bacteria</taxon>
        <taxon>Bacillati</taxon>
        <taxon>Actinomycetota</taxon>
        <taxon>Actinomycetes</taxon>
        <taxon>Kineosporiales</taxon>
        <taxon>Kineosporiaceae</taxon>
        <taxon>Kineococcus</taxon>
    </lineage>
</organism>
<dbReference type="PANTHER" id="PTHR47129">
    <property type="entry name" value="QUINONE OXIDOREDUCTASE 2"/>
    <property type="match status" value="1"/>
</dbReference>
<dbReference type="HOGENOM" id="CLU_007383_10_4_11"/>
<dbReference type="InterPro" id="IPR016040">
    <property type="entry name" value="NAD(P)-bd_dom"/>
</dbReference>
<feature type="domain" description="NAD(P)-binding" evidence="1">
    <location>
        <begin position="8"/>
        <end position="179"/>
    </location>
</feature>
<dbReference type="CDD" id="cd05269">
    <property type="entry name" value="TMR_SDR_a"/>
    <property type="match status" value="1"/>
</dbReference>
<dbReference type="AlphaFoldDB" id="A6W438"/>
<accession>A6W438</accession>
<evidence type="ECO:0000313" key="3">
    <source>
        <dbReference type="Proteomes" id="UP000001116"/>
    </source>
</evidence>
<dbReference type="RefSeq" id="WP_012085602.1">
    <property type="nucleotide sequence ID" value="NC_009664.2"/>
</dbReference>
<proteinExistence type="predicted"/>
<dbReference type="PANTHER" id="PTHR47129:SF1">
    <property type="entry name" value="NMRA-LIKE DOMAIN-CONTAINING PROTEIN"/>
    <property type="match status" value="1"/>
</dbReference>
<dbReference type="OrthoDB" id="3243290at2"/>
<reference evidence="3" key="1">
    <citation type="journal article" date="2008" name="PLoS ONE">
        <title>Survival in nuclear waste, extreme resistance, and potential applications gleaned from the genome sequence of Kineococcus radiotolerans SRS30216.</title>
        <authorList>
            <person name="Bagwell C.E."/>
            <person name="Bhat S."/>
            <person name="Hawkins G.M."/>
            <person name="Smith B.W."/>
            <person name="Biswas T."/>
            <person name="Hoover T.R."/>
            <person name="Saunders E."/>
            <person name="Han C.S."/>
            <person name="Tsodikov O.V."/>
            <person name="Shimkets L.J."/>
        </authorList>
    </citation>
    <scope>NUCLEOTIDE SEQUENCE [LARGE SCALE GENOMIC DNA]</scope>
    <source>
        <strain evidence="3">ATCC BAA-149 / DSM 14245 / SRS30216</strain>
    </source>
</reference>
<dbReference type="EMBL" id="CP000750">
    <property type="protein sequence ID" value="ABS01577.1"/>
    <property type="molecule type" value="Genomic_DNA"/>
</dbReference>
<dbReference type="Gene3D" id="3.90.25.10">
    <property type="entry name" value="UDP-galactose 4-epimerase, domain 1"/>
    <property type="match status" value="1"/>
</dbReference>
<name>A6W438_KINRD</name>
<dbReference type="SUPFAM" id="SSF51735">
    <property type="entry name" value="NAD(P)-binding Rossmann-fold domains"/>
    <property type="match status" value="1"/>
</dbReference>
<sequence length="276" mass="28898">MDLIAVTGATGAVGGRVARALASAGARQRLVVRDPSRAPDLPRAGVRTATYDDPGALEHAFHGAGTLFFVSAAEDAHRLDQHRTVVEAAAAAGVERVVYTSFLGAAPDCTFTFGRDHAATEELLTAAGFRTTFLRDSFYADILPEFVVDGALRGPGGQGRLAAVARADVAEVAVTALLDEAHDGRSYDLTGPRALTLAEVAATISRVQGREVGYVEETLEEAYAAREGFGAPRWMVDGWVSTYTAIAAGELDVVSDAVETVTGHPARSLEDVLGEG</sequence>
<dbReference type="STRING" id="266940.Krad_0086"/>
<dbReference type="Proteomes" id="UP000001116">
    <property type="component" value="Chromosome"/>
</dbReference>
<evidence type="ECO:0000313" key="2">
    <source>
        <dbReference type="EMBL" id="ABS01577.1"/>
    </source>
</evidence>
<dbReference type="Pfam" id="PF13460">
    <property type="entry name" value="NAD_binding_10"/>
    <property type="match status" value="1"/>
</dbReference>
<dbReference type="InterPro" id="IPR036291">
    <property type="entry name" value="NAD(P)-bd_dom_sf"/>
</dbReference>
<dbReference type="eggNOG" id="COG0702">
    <property type="taxonomic scope" value="Bacteria"/>
</dbReference>
<dbReference type="InterPro" id="IPR052718">
    <property type="entry name" value="NmrA-type_oxidoreductase"/>
</dbReference>
<keyword evidence="3" id="KW-1185">Reference proteome</keyword>